<dbReference type="EMBL" id="JAGIOC010000001">
    <property type="protein sequence ID" value="MBP2407408.1"/>
    <property type="molecule type" value="Genomic_DNA"/>
</dbReference>
<organism evidence="1 2">
    <name type="scientific">Brachybacterium fresconis</name>
    <dbReference type="NCBI Taxonomy" id="173363"/>
    <lineage>
        <taxon>Bacteria</taxon>
        <taxon>Bacillati</taxon>
        <taxon>Actinomycetota</taxon>
        <taxon>Actinomycetes</taxon>
        <taxon>Micrococcales</taxon>
        <taxon>Dermabacteraceae</taxon>
        <taxon>Brachybacterium</taxon>
    </lineage>
</organism>
<proteinExistence type="predicted"/>
<dbReference type="RefSeq" id="WP_209886496.1">
    <property type="nucleotide sequence ID" value="NZ_BAAAJV010000028.1"/>
</dbReference>
<dbReference type="Proteomes" id="UP000698222">
    <property type="component" value="Unassembled WGS sequence"/>
</dbReference>
<accession>A0ABS4YF61</accession>
<sequence>MQFERTTGGIMEITREEATSRRRTFAQWAAAAHDPLVPMTTRVDIDRRFREWTRRTPTFTIAWATGVTATILDTLPPSDPWRNPHPGFGTFRDGSDVTFVPEDEDEWDRERLLLDINLIAIADPMPPGAARVMAACAASSEDGQFTLTELRKGTESRRDAVIADIAQSIVLWSLWRRRSYCGNDDEFPLSMMYGWLSYASAVEDGRPVPHEIIDPDIFTAALTDEDYRATAAPEEEADRDNS</sequence>
<evidence type="ECO:0000313" key="1">
    <source>
        <dbReference type="EMBL" id="MBP2407408.1"/>
    </source>
</evidence>
<keyword evidence="2" id="KW-1185">Reference proteome</keyword>
<protein>
    <submittedName>
        <fullName evidence="1">Uncharacterized protein</fullName>
    </submittedName>
</protein>
<evidence type="ECO:0000313" key="2">
    <source>
        <dbReference type="Proteomes" id="UP000698222"/>
    </source>
</evidence>
<gene>
    <name evidence="1" type="ORF">JOF44_000311</name>
</gene>
<reference evidence="1 2" key="1">
    <citation type="submission" date="2021-03" db="EMBL/GenBank/DDBJ databases">
        <title>Sequencing the genomes of 1000 actinobacteria strains.</title>
        <authorList>
            <person name="Klenk H.-P."/>
        </authorList>
    </citation>
    <scope>NUCLEOTIDE SEQUENCE [LARGE SCALE GENOMIC DNA]</scope>
    <source>
        <strain evidence="1 2">DSM 14564</strain>
    </source>
</reference>
<name>A0ABS4YF61_9MICO</name>
<comment type="caution">
    <text evidence="1">The sequence shown here is derived from an EMBL/GenBank/DDBJ whole genome shotgun (WGS) entry which is preliminary data.</text>
</comment>